<keyword evidence="4 5" id="KW-0472">Membrane</keyword>
<reference evidence="6 7" key="1">
    <citation type="journal article" date="2016" name="Int. J. Syst. Evol. Microbiol.">
        <title>Panacibacter ginsenosidivorans gen. nov., sp. nov., with ginsenoside converting activity isolated from soil of a ginseng field.</title>
        <authorList>
            <person name="Siddiqi M.Z."/>
            <person name="Muhammad Shafi S."/>
            <person name="Choi K.D."/>
            <person name="Im W.T."/>
        </authorList>
    </citation>
    <scope>NUCLEOTIDE SEQUENCE [LARGE SCALE GENOMIC DNA]</scope>
    <source>
        <strain evidence="6 7">Gsoil1550</strain>
    </source>
</reference>
<evidence type="ECO:0000256" key="4">
    <source>
        <dbReference type="ARBA" id="ARBA00023136"/>
    </source>
</evidence>
<comment type="subcellular location">
    <subcellularLocation>
        <location evidence="1">Membrane</location>
        <topology evidence="1">Multi-pass membrane protein</topology>
    </subcellularLocation>
</comment>
<evidence type="ECO:0000256" key="2">
    <source>
        <dbReference type="ARBA" id="ARBA00022692"/>
    </source>
</evidence>
<dbReference type="AlphaFoldDB" id="A0A5B8VG32"/>
<evidence type="ECO:0000313" key="7">
    <source>
        <dbReference type="Proteomes" id="UP000321533"/>
    </source>
</evidence>
<evidence type="ECO:0000256" key="5">
    <source>
        <dbReference type="SAM" id="Phobius"/>
    </source>
</evidence>
<dbReference type="GO" id="GO:0016765">
    <property type="term" value="F:transferase activity, transferring alkyl or aryl (other than methyl) groups"/>
    <property type="evidence" value="ECO:0007669"/>
    <property type="project" value="InterPro"/>
</dbReference>
<evidence type="ECO:0000256" key="3">
    <source>
        <dbReference type="ARBA" id="ARBA00022989"/>
    </source>
</evidence>
<dbReference type="InterPro" id="IPR000537">
    <property type="entry name" value="UbiA_prenyltransferase"/>
</dbReference>
<keyword evidence="3 5" id="KW-1133">Transmembrane helix</keyword>
<feature type="transmembrane region" description="Helical" evidence="5">
    <location>
        <begin position="109"/>
        <end position="129"/>
    </location>
</feature>
<dbReference type="Pfam" id="PF01040">
    <property type="entry name" value="UbiA"/>
    <property type="match status" value="1"/>
</dbReference>
<sequence>MPVFFFALSFVKDTNIPDTILAFIIIHLLLYPASNGYNSYMDRDTDSIGGIKSPMQPTIELFYTTIIMDAAAIILSFFIGWWFTAALLTYIVCSRLYSYRRIRLKRFPFIGYITVILNQGALMFAMVYYAAESIGDSQVPLIPLIAASFLIGGFYPITQIYQHVTDKEDGVQTISMLLGKRGTFILCGIMYAIALTLLFIQYWSTNNINSFFILQLFFVPVVFYFLKWVVNVWKDEKEANFKNTMRMNTLASSCTNLAFITLTILKHLG</sequence>
<organism evidence="6 7">
    <name type="scientific">Panacibacter ginsenosidivorans</name>
    <dbReference type="NCBI Taxonomy" id="1813871"/>
    <lineage>
        <taxon>Bacteria</taxon>
        <taxon>Pseudomonadati</taxon>
        <taxon>Bacteroidota</taxon>
        <taxon>Chitinophagia</taxon>
        <taxon>Chitinophagales</taxon>
        <taxon>Chitinophagaceae</taxon>
        <taxon>Panacibacter</taxon>
    </lineage>
</organism>
<evidence type="ECO:0000256" key="1">
    <source>
        <dbReference type="ARBA" id="ARBA00004141"/>
    </source>
</evidence>
<protein>
    <submittedName>
        <fullName evidence="6">Prenyltransferase</fullName>
    </submittedName>
</protein>
<feature type="transmembrane region" description="Helical" evidence="5">
    <location>
        <begin position="208"/>
        <end position="226"/>
    </location>
</feature>
<dbReference type="Gene3D" id="1.20.120.1780">
    <property type="entry name" value="UbiA prenyltransferase"/>
    <property type="match status" value="1"/>
</dbReference>
<keyword evidence="2 5" id="KW-0812">Transmembrane</keyword>
<dbReference type="OrthoDB" id="665023at2"/>
<accession>A0A5B8VG32</accession>
<keyword evidence="7" id="KW-1185">Reference proteome</keyword>
<feature type="transmembrane region" description="Helical" evidence="5">
    <location>
        <begin position="182"/>
        <end position="202"/>
    </location>
</feature>
<dbReference type="Proteomes" id="UP000321533">
    <property type="component" value="Chromosome"/>
</dbReference>
<dbReference type="GO" id="GO:0016020">
    <property type="term" value="C:membrane"/>
    <property type="evidence" value="ECO:0007669"/>
    <property type="project" value="UniProtKB-SubCell"/>
</dbReference>
<dbReference type="KEGG" id="pgin:FRZ67_01745"/>
<name>A0A5B8VG32_9BACT</name>
<feature type="transmembrane region" description="Helical" evidence="5">
    <location>
        <begin position="141"/>
        <end position="161"/>
    </location>
</feature>
<feature type="transmembrane region" description="Helical" evidence="5">
    <location>
        <begin position="81"/>
        <end position="97"/>
    </location>
</feature>
<proteinExistence type="predicted"/>
<evidence type="ECO:0000313" key="6">
    <source>
        <dbReference type="EMBL" id="QEC70103.1"/>
    </source>
</evidence>
<keyword evidence="6" id="KW-0808">Transferase</keyword>
<dbReference type="EMBL" id="CP042435">
    <property type="protein sequence ID" value="QEC70103.1"/>
    <property type="molecule type" value="Genomic_DNA"/>
</dbReference>
<gene>
    <name evidence="6" type="ORF">FRZ67_01745</name>
</gene>